<dbReference type="PANTHER" id="PTHR46268">
    <property type="entry name" value="STRESS RESPONSE PROTEIN NHAX"/>
    <property type="match status" value="1"/>
</dbReference>
<organism evidence="3 4">
    <name type="scientific">Pseudocalidococcus azoricus BACA0444</name>
    <dbReference type="NCBI Taxonomy" id="2918990"/>
    <lineage>
        <taxon>Bacteria</taxon>
        <taxon>Bacillati</taxon>
        <taxon>Cyanobacteriota</taxon>
        <taxon>Cyanophyceae</taxon>
        <taxon>Acaryochloridales</taxon>
        <taxon>Thermosynechococcaceae</taxon>
        <taxon>Pseudocalidococcus</taxon>
        <taxon>Pseudocalidococcus azoricus</taxon>
    </lineage>
</organism>
<dbReference type="RefSeq" id="WP_322876876.1">
    <property type="nucleotide sequence ID" value="NZ_JAVMIP010000001.1"/>
</dbReference>
<sequence length="294" mass="32936">MFKRILIPTNLADGLPRLVNFIPQLAVNGLEKVIFLHSCHIEDDLERIRQREKQLTKARELLTVDQSQFPPGLTAEVIIETRRAVDVILEGIEQHQIDLVLMSRPARSLLDEKIFGSTTIDLIQRTKVPVMIARPHLFWVMTSEELALRCQHLLRHVMIPYDHSPSAQHLLQQIKTLAQEAPPHPLAACTLVWVINNSGQQDLSVNQKVKEAEIILAETEKELTGLGLRIKTIIKVGTPVTEVEAVAHELDIHAIGLSSAAVGKIWELSIPSFAGEILRRSAYPVIYFPPSGRG</sequence>
<dbReference type="Gene3D" id="3.40.50.620">
    <property type="entry name" value="HUPs"/>
    <property type="match status" value="2"/>
</dbReference>
<comment type="caution">
    <text evidence="3">The sequence shown here is derived from an EMBL/GenBank/DDBJ whole genome shotgun (WGS) entry which is preliminary data.</text>
</comment>
<gene>
    <name evidence="3" type="ORF">RIF25_01980</name>
</gene>
<accession>A0AAE4FQ15</accession>
<feature type="domain" description="UspA" evidence="2">
    <location>
        <begin position="155"/>
        <end position="286"/>
    </location>
</feature>
<comment type="similarity">
    <text evidence="1">Belongs to the universal stress protein A family.</text>
</comment>
<dbReference type="AlphaFoldDB" id="A0AAE4FQ15"/>
<dbReference type="InterPro" id="IPR014729">
    <property type="entry name" value="Rossmann-like_a/b/a_fold"/>
</dbReference>
<dbReference type="EMBL" id="JAVMIP010000001">
    <property type="protein sequence ID" value="MDS3859568.1"/>
    <property type="molecule type" value="Genomic_DNA"/>
</dbReference>
<dbReference type="SUPFAM" id="SSF52402">
    <property type="entry name" value="Adenine nucleotide alpha hydrolases-like"/>
    <property type="match status" value="2"/>
</dbReference>
<reference evidence="4" key="1">
    <citation type="submission" date="2023-07" db="EMBL/GenBank/DDBJ databases">
        <authorList>
            <person name="Luz R."/>
            <person name="Cordeiro R."/>
            <person name="Fonseca A."/>
            <person name="Goncalves V."/>
        </authorList>
    </citation>
    <scope>NUCLEOTIDE SEQUENCE [LARGE SCALE GENOMIC DNA]</scope>
    <source>
        <strain evidence="4">BACA0444</strain>
    </source>
</reference>
<dbReference type="InterPro" id="IPR006016">
    <property type="entry name" value="UspA"/>
</dbReference>
<evidence type="ECO:0000313" key="3">
    <source>
        <dbReference type="EMBL" id="MDS3859568.1"/>
    </source>
</evidence>
<name>A0AAE4FQ15_9CYAN</name>
<evidence type="ECO:0000313" key="4">
    <source>
        <dbReference type="Proteomes" id="UP001268256"/>
    </source>
</evidence>
<keyword evidence="4" id="KW-1185">Reference proteome</keyword>
<protein>
    <submittedName>
        <fullName evidence="3">Universal stress protein</fullName>
    </submittedName>
</protein>
<dbReference type="PANTHER" id="PTHR46268:SF22">
    <property type="entry name" value="SENSOR PROTEIN KDPD-RELATED"/>
    <property type="match status" value="1"/>
</dbReference>
<proteinExistence type="inferred from homology"/>
<evidence type="ECO:0000259" key="2">
    <source>
        <dbReference type="Pfam" id="PF00582"/>
    </source>
</evidence>
<feature type="domain" description="UspA" evidence="2">
    <location>
        <begin position="1"/>
        <end position="134"/>
    </location>
</feature>
<evidence type="ECO:0000256" key="1">
    <source>
        <dbReference type="ARBA" id="ARBA00008791"/>
    </source>
</evidence>
<dbReference type="Pfam" id="PF00582">
    <property type="entry name" value="Usp"/>
    <property type="match status" value="2"/>
</dbReference>
<dbReference type="Proteomes" id="UP001268256">
    <property type="component" value="Unassembled WGS sequence"/>
</dbReference>
<dbReference type="CDD" id="cd00293">
    <property type="entry name" value="USP-like"/>
    <property type="match status" value="2"/>
</dbReference>